<dbReference type="EMBL" id="GBRH01204911">
    <property type="protein sequence ID" value="JAD92984.1"/>
    <property type="molecule type" value="Transcribed_RNA"/>
</dbReference>
<reference evidence="1" key="1">
    <citation type="submission" date="2014-09" db="EMBL/GenBank/DDBJ databases">
        <authorList>
            <person name="Magalhaes I.L.F."/>
            <person name="Oliveira U."/>
            <person name="Santos F.R."/>
            <person name="Vidigal T.H.D.A."/>
            <person name="Brescovit A.D."/>
            <person name="Santos A.J."/>
        </authorList>
    </citation>
    <scope>NUCLEOTIDE SEQUENCE</scope>
    <source>
        <tissue evidence="1">Shoot tissue taken approximately 20 cm above the soil surface</tissue>
    </source>
</reference>
<protein>
    <submittedName>
        <fullName evidence="1">Brk1</fullName>
    </submittedName>
</protein>
<accession>A0A0A9DWM6</accession>
<reference evidence="1" key="2">
    <citation type="journal article" date="2015" name="Data Brief">
        <title>Shoot transcriptome of the giant reed, Arundo donax.</title>
        <authorList>
            <person name="Barrero R.A."/>
            <person name="Guerrero F.D."/>
            <person name="Moolhuijzen P."/>
            <person name="Goolsby J.A."/>
            <person name="Tidwell J."/>
            <person name="Bellgard S.E."/>
            <person name="Bellgard M.I."/>
        </authorList>
    </citation>
    <scope>NUCLEOTIDE SEQUENCE</scope>
    <source>
        <tissue evidence="1">Shoot tissue taken approximately 20 cm above the soil surface</tissue>
    </source>
</reference>
<organism evidence="1">
    <name type="scientific">Arundo donax</name>
    <name type="common">Giant reed</name>
    <name type="synonym">Donax arundinaceus</name>
    <dbReference type="NCBI Taxonomy" id="35708"/>
    <lineage>
        <taxon>Eukaryota</taxon>
        <taxon>Viridiplantae</taxon>
        <taxon>Streptophyta</taxon>
        <taxon>Embryophyta</taxon>
        <taxon>Tracheophyta</taxon>
        <taxon>Spermatophyta</taxon>
        <taxon>Magnoliopsida</taxon>
        <taxon>Liliopsida</taxon>
        <taxon>Poales</taxon>
        <taxon>Poaceae</taxon>
        <taxon>PACMAD clade</taxon>
        <taxon>Arundinoideae</taxon>
        <taxon>Arundineae</taxon>
        <taxon>Arundo</taxon>
    </lineage>
</organism>
<name>A0A0A9DWM6_ARUDO</name>
<sequence length="43" mass="4974">MHAYLLLYSSSPLLERKEKGSTILIFNLAKLCALLQKLRRRAN</sequence>
<dbReference type="AlphaFoldDB" id="A0A0A9DWM6"/>
<proteinExistence type="predicted"/>
<evidence type="ECO:0000313" key="1">
    <source>
        <dbReference type="EMBL" id="JAD92984.1"/>
    </source>
</evidence>